<keyword evidence="6" id="KW-1015">Disulfide bond</keyword>
<feature type="domain" description="Peptidase C1A papain C-terminal" evidence="8">
    <location>
        <begin position="203"/>
        <end position="419"/>
    </location>
</feature>
<evidence type="ECO:0000256" key="2">
    <source>
        <dbReference type="ARBA" id="ARBA00022670"/>
    </source>
</evidence>
<dbReference type="InterPro" id="IPR000169">
    <property type="entry name" value="Pept_cys_AS"/>
</dbReference>
<keyword evidence="3" id="KW-0378">Hydrolase</keyword>
<dbReference type="Pfam" id="PF00112">
    <property type="entry name" value="Peptidase_C1"/>
    <property type="match status" value="1"/>
</dbReference>
<dbReference type="Proteomes" id="UP000887572">
    <property type="component" value="Unplaced"/>
</dbReference>
<evidence type="ECO:0000256" key="6">
    <source>
        <dbReference type="ARBA" id="ARBA00023157"/>
    </source>
</evidence>
<dbReference type="Gene3D" id="3.90.70.10">
    <property type="entry name" value="Cysteine proteinases"/>
    <property type="match status" value="1"/>
</dbReference>
<dbReference type="CDD" id="cd02248">
    <property type="entry name" value="Peptidase_C1A"/>
    <property type="match status" value="1"/>
</dbReference>
<name>A0A914HV46_GLORO</name>
<dbReference type="AlphaFoldDB" id="A0A914HV46"/>
<dbReference type="SMART" id="SM00645">
    <property type="entry name" value="Pept_C1"/>
    <property type="match status" value="1"/>
</dbReference>
<dbReference type="GO" id="GO:0006508">
    <property type="term" value="P:proteolysis"/>
    <property type="evidence" value="ECO:0007669"/>
    <property type="project" value="UniProtKB-KW"/>
</dbReference>
<comment type="similarity">
    <text evidence="1">Belongs to the peptidase C1 family.</text>
</comment>
<dbReference type="InterPro" id="IPR039417">
    <property type="entry name" value="Peptidase_C1A_papain-like"/>
</dbReference>
<keyword evidence="5" id="KW-0865">Zymogen</keyword>
<dbReference type="WBParaSite" id="Gr19_v10_g496.t1">
    <property type="protein sequence ID" value="Gr19_v10_g496.t1"/>
    <property type="gene ID" value="Gr19_v10_g496"/>
</dbReference>
<dbReference type="GO" id="GO:0008234">
    <property type="term" value="F:cysteine-type peptidase activity"/>
    <property type="evidence" value="ECO:0007669"/>
    <property type="project" value="UniProtKB-KW"/>
</dbReference>
<evidence type="ECO:0000256" key="3">
    <source>
        <dbReference type="ARBA" id="ARBA00022801"/>
    </source>
</evidence>
<evidence type="ECO:0000313" key="11">
    <source>
        <dbReference type="WBParaSite" id="Gr19_v10_g496.t1"/>
    </source>
</evidence>
<evidence type="ECO:0000259" key="8">
    <source>
        <dbReference type="SMART" id="SM00645"/>
    </source>
</evidence>
<evidence type="ECO:0000313" key="10">
    <source>
        <dbReference type="Proteomes" id="UP000887572"/>
    </source>
</evidence>
<keyword evidence="4" id="KW-0788">Thiol protease</keyword>
<dbReference type="InterPro" id="IPR000668">
    <property type="entry name" value="Peptidase_C1A_C"/>
</dbReference>
<keyword evidence="7" id="KW-0472">Membrane</keyword>
<dbReference type="InterPro" id="IPR038765">
    <property type="entry name" value="Papain-like_cys_pep_sf"/>
</dbReference>
<evidence type="ECO:0000256" key="4">
    <source>
        <dbReference type="ARBA" id="ARBA00022807"/>
    </source>
</evidence>
<proteinExistence type="inferred from homology"/>
<dbReference type="SMART" id="SM00848">
    <property type="entry name" value="Inhibitor_I29"/>
    <property type="match status" value="1"/>
</dbReference>
<dbReference type="FunFam" id="3.90.70.10:FF:000103">
    <property type="entry name" value="Hypothetical LOC496748"/>
    <property type="match status" value="1"/>
</dbReference>
<dbReference type="Pfam" id="PF08246">
    <property type="entry name" value="Inhibitor_I29"/>
    <property type="match status" value="1"/>
</dbReference>
<evidence type="ECO:0000259" key="9">
    <source>
        <dbReference type="SMART" id="SM00848"/>
    </source>
</evidence>
<dbReference type="InterPro" id="IPR013128">
    <property type="entry name" value="Peptidase_C1A"/>
</dbReference>
<sequence>MDKRGLSMSMEPLMLLKSDEGHGHASTVENGTLDAKSGRSVHAKALFMFMLSLSLLSIGGVLLLHLLPTVFNAAFRYWQSEQLHKAAFIEAADGATVRHQFEEFERNFAREWSSESERLARMEAFGRNLHQIERLNAEARKSGQNVTFGVNGMTDMEEDEWRRMLCPLGSAGARKSAEFVRKMNPALRRAFTAQGSSEKSSEYPPHFDWREKGVVTPVKAQGLCGSCWAFASVATTESAYAIAYGELRSLSEQELLDCNLANNACNGGNVDKAFRFIHEVGLQTEDEYPYVARRQNVCMLDDGNRNLTKIDVAVFINPNEQSMLDWLVNFGPVNVGISVPPDMKPYKSGIYRPSDFDCQFRVVGLHSMLVVGYGETVFGEKYWIVKNSWGQKWGQEHGYLNFARGINACGIEDEPIGLLA</sequence>
<dbReference type="InterPro" id="IPR025660">
    <property type="entry name" value="Pept_his_AS"/>
</dbReference>
<keyword evidence="7" id="KW-1133">Transmembrane helix</keyword>
<evidence type="ECO:0000256" key="1">
    <source>
        <dbReference type="ARBA" id="ARBA00008455"/>
    </source>
</evidence>
<dbReference type="PRINTS" id="PR00705">
    <property type="entry name" value="PAPAIN"/>
</dbReference>
<organism evidence="10 11">
    <name type="scientific">Globodera rostochiensis</name>
    <name type="common">Golden nematode worm</name>
    <name type="synonym">Heterodera rostochiensis</name>
    <dbReference type="NCBI Taxonomy" id="31243"/>
    <lineage>
        <taxon>Eukaryota</taxon>
        <taxon>Metazoa</taxon>
        <taxon>Ecdysozoa</taxon>
        <taxon>Nematoda</taxon>
        <taxon>Chromadorea</taxon>
        <taxon>Rhabditida</taxon>
        <taxon>Tylenchina</taxon>
        <taxon>Tylenchomorpha</taxon>
        <taxon>Tylenchoidea</taxon>
        <taxon>Heteroderidae</taxon>
        <taxon>Heteroderinae</taxon>
        <taxon>Globodera</taxon>
    </lineage>
</organism>
<keyword evidence="10" id="KW-1185">Reference proteome</keyword>
<evidence type="ECO:0000256" key="7">
    <source>
        <dbReference type="SAM" id="Phobius"/>
    </source>
</evidence>
<dbReference type="SUPFAM" id="SSF54001">
    <property type="entry name" value="Cysteine proteinases"/>
    <property type="match status" value="1"/>
</dbReference>
<dbReference type="PANTHER" id="PTHR12411">
    <property type="entry name" value="CYSTEINE PROTEASE FAMILY C1-RELATED"/>
    <property type="match status" value="1"/>
</dbReference>
<accession>A0A914HV46</accession>
<keyword evidence="2" id="KW-0645">Protease</keyword>
<dbReference type="InterPro" id="IPR013201">
    <property type="entry name" value="Prot_inhib_I29"/>
</dbReference>
<feature type="transmembrane region" description="Helical" evidence="7">
    <location>
        <begin position="46"/>
        <end position="67"/>
    </location>
</feature>
<protein>
    <submittedName>
        <fullName evidence="11">Uncharacterized protein</fullName>
    </submittedName>
</protein>
<dbReference type="PROSITE" id="PS00639">
    <property type="entry name" value="THIOL_PROTEASE_HIS"/>
    <property type="match status" value="1"/>
</dbReference>
<evidence type="ECO:0000256" key="5">
    <source>
        <dbReference type="ARBA" id="ARBA00023145"/>
    </source>
</evidence>
<dbReference type="PROSITE" id="PS00139">
    <property type="entry name" value="THIOL_PROTEASE_CYS"/>
    <property type="match status" value="1"/>
</dbReference>
<keyword evidence="7" id="KW-0812">Transmembrane</keyword>
<reference evidence="11" key="1">
    <citation type="submission" date="2022-11" db="UniProtKB">
        <authorList>
            <consortium name="WormBaseParasite"/>
        </authorList>
    </citation>
    <scope>IDENTIFICATION</scope>
</reference>
<feature type="domain" description="Cathepsin propeptide inhibitor" evidence="9">
    <location>
        <begin position="101"/>
        <end position="161"/>
    </location>
</feature>